<name>A0ABQ5XVM7_9GAMM</name>
<evidence type="ECO:0000256" key="1">
    <source>
        <dbReference type="ARBA" id="ARBA00006817"/>
    </source>
</evidence>
<dbReference type="Pfam" id="PF08327">
    <property type="entry name" value="AHSA1"/>
    <property type="match status" value="1"/>
</dbReference>
<dbReference type="Gene3D" id="3.30.530.20">
    <property type="match status" value="1"/>
</dbReference>
<sequence length="172" mass="19653">MKAELQFDFLVDKEKNSITVKREFAAERQLVWDCHTKRELLDRWFAPKPLTTKTKHMEFKEGGYWHYAMITPDGQAFWNRLDYQSISPIDGYVALDGFCDETGVVNPDMPRARWDVAFTDAKARTLVTTVVLYSSADDVQKAIDMGLKDGLASTLERLDELLHTMGATAEQV</sequence>
<evidence type="ECO:0000259" key="2">
    <source>
        <dbReference type="Pfam" id="PF08327"/>
    </source>
</evidence>
<dbReference type="InterPro" id="IPR023393">
    <property type="entry name" value="START-like_dom_sf"/>
</dbReference>
<reference evidence="4" key="1">
    <citation type="journal article" date="2019" name="Int. J. Syst. Evol. Microbiol.">
        <title>The Global Catalogue of Microorganisms (GCM) 10K type strain sequencing project: providing services to taxonomists for standard genome sequencing and annotation.</title>
        <authorList>
            <consortium name="The Broad Institute Genomics Platform"/>
            <consortium name="The Broad Institute Genome Sequencing Center for Infectious Disease"/>
            <person name="Wu L."/>
            <person name="Ma J."/>
        </authorList>
    </citation>
    <scope>NUCLEOTIDE SEQUENCE [LARGE SCALE GENOMIC DNA]</scope>
    <source>
        <strain evidence="4">NBRC 111980</strain>
    </source>
</reference>
<proteinExistence type="inferred from homology"/>
<keyword evidence="4" id="KW-1185">Reference proteome</keyword>
<dbReference type="EMBL" id="BSOB01000046">
    <property type="protein sequence ID" value="GLQ94384.1"/>
    <property type="molecule type" value="Genomic_DNA"/>
</dbReference>
<feature type="domain" description="Activator of Hsp90 ATPase homologue 1/2-like C-terminal" evidence="2">
    <location>
        <begin position="26"/>
        <end position="162"/>
    </location>
</feature>
<accession>A0ABQ5XVM7</accession>
<dbReference type="Proteomes" id="UP001156670">
    <property type="component" value="Unassembled WGS sequence"/>
</dbReference>
<dbReference type="SUPFAM" id="SSF55961">
    <property type="entry name" value="Bet v1-like"/>
    <property type="match status" value="1"/>
</dbReference>
<evidence type="ECO:0000313" key="4">
    <source>
        <dbReference type="Proteomes" id="UP001156670"/>
    </source>
</evidence>
<gene>
    <name evidence="3" type="ORF">GCM10007901_33360</name>
</gene>
<protein>
    <recommendedName>
        <fullName evidence="2">Activator of Hsp90 ATPase homologue 1/2-like C-terminal domain-containing protein</fullName>
    </recommendedName>
</protein>
<dbReference type="RefSeq" id="WP_284322087.1">
    <property type="nucleotide sequence ID" value="NZ_BSOB01000046.1"/>
</dbReference>
<dbReference type="InterPro" id="IPR013538">
    <property type="entry name" value="ASHA1/2-like_C"/>
</dbReference>
<comment type="caution">
    <text evidence="3">The sequence shown here is derived from an EMBL/GenBank/DDBJ whole genome shotgun (WGS) entry which is preliminary data.</text>
</comment>
<organism evidence="3 4">
    <name type="scientific">Dyella acidisoli</name>
    <dbReference type="NCBI Taxonomy" id="1867834"/>
    <lineage>
        <taxon>Bacteria</taxon>
        <taxon>Pseudomonadati</taxon>
        <taxon>Pseudomonadota</taxon>
        <taxon>Gammaproteobacteria</taxon>
        <taxon>Lysobacterales</taxon>
        <taxon>Rhodanobacteraceae</taxon>
        <taxon>Dyella</taxon>
    </lineage>
</organism>
<comment type="similarity">
    <text evidence="1">Belongs to the AHA1 family.</text>
</comment>
<evidence type="ECO:0000313" key="3">
    <source>
        <dbReference type="EMBL" id="GLQ94384.1"/>
    </source>
</evidence>